<dbReference type="PATRIC" id="fig|1348663.4.peg.6670"/>
<dbReference type="Pfam" id="PF00528">
    <property type="entry name" value="BPD_transp_1"/>
    <property type="match status" value="1"/>
</dbReference>
<evidence type="ECO:0000313" key="10">
    <source>
        <dbReference type="Proteomes" id="UP000027178"/>
    </source>
</evidence>
<dbReference type="PANTHER" id="PTHR43744">
    <property type="entry name" value="ABC TRANSPORTER PERMEASE PROTEIN MG189-RELATED-RELATED"/>
    <property type="match status" value="1"/>
</dbReference>
<feature type="transmembrane region" description="Helical" evidence="7">
    <location>
        <begin position="261"/>
        <end position="282"/>
    </location>
</feature>
<dbReference type="OrthoDB" id="9794684at2"/>
<dbReference type="AlphaFoldDB" id="A0A066YTM9"/>
<feature type="transmembrane region" description="Helical" evidence="7">
    <location>
        <begin position="201"/>
        <end position="226"/>
    </location>
</feature>
<dbReference type="EMBL" id="JNBY01000148">
    <property type="protein sequence ID" value="KDN81260.1"/>
    <property type="molecule type" value="Genomic_DNA"/>
</dbReference>
<sequence length="296" mass="31838">MTAKAQLRTVRRFFGDLAVPGTVKALLWAVAGFNVLLLAWTFLSSVRTSRALWTSPLGVDGLDLGGYARAWHAADFAGMLLNTVLVVGVSLLGILLVATPAAYMLARSSRRSAGPTLTYFAAGLALPVQAVLIPYQTLASSVSQFMVDWVTGWWDDRISLVVVDVAMSLPFTVFVLSGYFRSLPAELEEAAALDGAGPVRTFWTVMVPVARPGLTTVTVLNAIGLWNEFLLVSVMVHDPAKFTLPAALNQLSSTMQYTSDWGGLFAGVTILVAPMVALFFWCGRRIMDGMTLGATK</sequence>
<dbReference type="PANTHER" id="PTHR43744:SF12">
    <property type="entry name" value="ABC TRANSPORTER PERMEASE PROTEIN MG189-RELATED"/>
    <property type="match status" value="1"/>
</dbReference>
<evidence type="ECO:0000256" key="6">
    <source>
        <dbReference type="ARBA" id="ARBA00023136"/>
    </source>
</evidence>
<reference evidence="9 10" key="1">
    <citation type="submission" date="2014-05" db="EMBL/GenBank/DDBJ databases">
        <title>Draft Genome Sequence of Kitasatospora cheerisanensis KCTC 2395.</title>
        <authorList>
            <person name="Nam D.H."/>
        </authorList>
    </citation>
    <scope>NUCLEOTIDE SEQUENCE [LARGE SCALE GENOMIC DNA]</scope>
    <source>
        <strain evidence="9 10">KCTC 2395</strain>
    </source>
</reference>
<dbReference type="HOGENOM" id="CLU_016047_1_2_11"/>
<feature type="transmembrane region" description="Helical" evidence="7">
    <location>
        <begin position="117"/>
        <end position="138"/>
    </location>
</feature>
<accession>A0A066YTM9</accession>
<evidence type="ECO:0000256" key="3">
    <source>
        <dbReference type="ARBA" id="ARBA00022475"/>
    </source>
</evidence>
<dbReference type="eggNOG" id="COG0395">
    <property type="taxonomic scope" value="Bacteria"/>
</dbReference>
<keyword evidence="3" id="KW-1003">Cell membrane</keyword>
<dbReference type="PROSITE" id="PS50928">
    <property type="entry name" value="ABC_TM1"/>
    <property type="match status" value="1"/>
</dbReference>
<dbReference type="InterPro" id="IPR000515">
    <property type="entry name" value="MetI-like"/>
</dbReference>
<dbReference type="GO" id="GO:0005886">
    <property type="term" value="C:plasma membrane"/>
    <property type="evidence" value="ECO:0007669"/>
    <property type="project" value="UniProtKB-SubCell"/>
</dbReference>
<evidence type="ECO:0000256" key="2">
    <source>
        <dbReference type="ARBA" id="ARBA00022448"/>
    </source>
</evidence>
<keyword evidence="4 7" id="KW-0812">Transmembrane</keyword>
<feature type="transmembrane region" description="Helical" evidence="7">
    <location>
        <begin position="158"/>
        <end position="180"/>
    </location>
</feature>
<dbReference type="Proteomes" id="UP000027178">
    <property type="component" value="Unassembled WGS sequence"/>
</dbReference>
<evidence type="ECO:0000256" key="4">
    <source>
        <dbReference type="ARBA" id="ARBA00022692"/>
    </source>
</evidence>
<dbReference type="GO" id="GO:0055085">
    <property type="term" value="P:transmembrane transport"/>
    <property type="evidence" value="ECO:0007669"/>
    <property type="project" value="InterPro"/>
</dbReference>
<keyword evidence="10" id="KW-1185">Reference proteome</keyword>
<dbReference type="SUPFAM" id="SSF161098">
    <property type="entry name" value="MetI-like"/>
    <property type="match status" value="1"/>
</dbReference>
<evidence type="ECO:0000259" key="8">
    <source>
        <dbReference type="PROSITE" id="PS50928"/>
    </source>
</evidence>
<keyword evidence="6 7" id="KW-0472">Membrane</keyword>
<dbReference type="InterPro" id="IPR035906">
    <property type="entry name" value="MetI-like_sf"/>
</dbReference>
<organism evidence="9 10">
    <name type="scientific">Kitasatospora cheerisanensis KCTC 2395</name>
    <dbReference type="NCBI Taxonomy" id="1348663"/>
    <lineage>
        <taxon>Bacteria</taxon>
        <taxon>Bacillati</taxon>
        <taxon>Actinomycetota</taxon>
        <taxon>Actinomycetes</taxon>
        <taxon>Kitasatosporales</taxon>
        <taxon>Streptomycetaceae</taxon>
        <taxon>Kitasatospora</taxon>
    </lineage>
</organism>
<protein>
    <recommendedName>
        <fullName evidence="8">ABC transmembrane type-1 domain-containing protein</fullName>
    </recommendedName>
</protein>
<comment type="similarity">
    <text evidence="7">Belongs to the binding-protein-dependent transport system permease family.</text>
</comment>
<feature type="transmembrane region" description="Helical" evidence="7">
    <location>
        <begin position="21"/>
        <end position="43"/>
    </location>
</feature>
<keyword evidence="5 7" id="KW-1133">Transmembrane helix</keyword>
<dbReference type="RefSeq" id="WP_051653693.1">
    <property type="nucleotide sequence ID" value="NZ_KK853997.1"/>
</dbReference>
<dbReference type="CDD" id="cd06261">
    <property type="entry name" value="TM_PBP2"/>
    <property type="match status" value="1"/>
</dbReference>
<evidence type="ECO:0000256" key="5">
    <source>
        <dbReference type="ARBA" id="ARBA00022989"/>
    </source>
</evidence>
<name>A0A066YTM9_9ACTN</name>
<proteinExistence type="inferred from homology"/>
<comment type="caution">
    <text evidence="9">The sequence shown here is derived from an EMBL/GenBank/DDBJ whole genome shotgun (WGS) entry which is preliminary data.</text>
</comment>
<feature type="transmembrane region" description="Helical" evidence="7">
    <location>
        <begin position="79"/>
        <end position="105"/>
    </location>
</feature>
<evidence type="ECO:0000313" key="9">
    <source>
        <dbReference type="EMBL" id="KDN81260.1"/>
    </source>
</evidence>
<gene>
    <name evidence="9" type="ORF">KCH_68920</name>
</gene>
<comment type="subcellular location">
    <subcellularLocation>
        <location evidence="1 7">Cell membrane</location>
        <topology evidence="1 7">Multi-pass membrane protein</topology>
    </subcellularLocation>
</comment>
<feature type="domain" description="ABC transmembrane type-1" evidence="8">
    <location>
        <begin position="80"/>
        <end position="282"/>
    </location>
</feature>
<evidence type="ECO:0000256" key="7">
    <source>
        <dbReference type="RuleBase" id="RU363032"/>
    </source>
</evidence>
<evidence type="ECO:0000256" key="1">
    <source>
        <dbReference type="ARBA" id="ARBA00004651"/>
    </source>
</evidence>
<dbReference type="Gene3D" id="1.10.3720.10">
    <property type="entry name" value="MetI-like"/>
    <property type="match status" value="1"/>
</dbReference>
<keyword evidence="2 7" id="KW-0813">Transport</keyword>